<sequence>MALPFPGLHTWLWKNPTPNLNPNPNPPAHSFPNTNPNPNFPVSSADTFSALDVEAFQLSRSSKERNSSPQKVCGNRRRRVNKGARRRRNHSLDLDFDLVIVQPNYFSGSESEGSDWSVGWFEPHAPEFCSDGEPENSFAVLVPCYGSPSPDSFAGKARLGQEEASNANCTATSKSQLWSAVLSNIAKDSHAETNFYLQQWVSSLQTFPQ</sequence>
<organism evidence="2 3">
    <name type="scientific">Adiantum capillus-veneris</name>
    <name type="common">Maidenhair fern</name>
    <dbReference type="NCBI Taxonomy" id="13818"/>
    <lineage>
        <taxon>Eukaryota</taxon>
        <taxon>Viridiplantae</taxon>
        <taxon>Streptophyta</taxon>
        <taxon>Embryophyta</taxon>
        <taxon>Tracheophyta</taxon>
        <taxon>Polypodiopsida</taxon>
        <taxon>Polypodiidae</taxon>
        <taxon>Polypodiales</taxon>
        <taxon>Pteridineae</taxon>
        <taxon>Pteridaceae</taxon>
        <taxon>Vittarioideae</taxon>
        <taxon>Adiantum</taxon>
    </lineage>
</organism>
<feature type="compositionally biased region" description="Basic residues" evidence="1">
    <location>
        <begin position="74"/>
        <end position="87"/>
    </location>
</feature>
<proteinExistence type="predicted"/>
<dbReference type="AlphaFoldDB" id="A0A9D4U3G3"/>
<feature type="region of interest" description="Disordered" evidence="1">
    <location>
        <begin position="16"/>
        <end position="44"/>
    </location>
</feature>
<dbReference type="PANTHER" id="PTHR34464:SF3">
    <property type="entry name" value="OS09G0376300 PROTEIN"/>
    <property type="match status" value="1"/>
</dbReference>
<keyword evidence="3" id="KW-1185">Reference proteome</keyword>
<protein>
    <submittedName>
        <fullName evidence="2">Uncharacterized protein</fullName>
    </submittedName>
</protein>
<name>A0A9D4U3G3_ADICA</name>
<gene>
    <name evidence="2" type="ORF">GOP47_0025213</name>
</gene>
<dbReference type="EMBL" id="JABFUD020000024">
    <property type="protein sequence ID" value="KAI5060793.1"/>
    <property type="molecule type" value="Genomic_DNA"/>
</dbReference>
<feature type="compositionally biased region" description="Low complexity" evidence="1">
    <location>
        <begin position="31"/>
        <end position="41"/>
    </location>
</feature>
<comment type="caution">
    <text evidence="2">The sequence shown here is derived from an EMBL/GenBank/DDBJ whole genome shotgun (WGS) entry which is preliminary data.</text>
</comment>
<feature type="compositionally biased region" description="Pro residues" evidence="1">
    <location>
        <begin position="19"/>
        <end position="29"/>
    </location>
</feature>
<dbReference type="OrthoDB" id="686813at2759"/>
<reference evidence="2" key="1">
    <citation type="submission" date="2021-01" db="EMBL/GenBank/DDBJ databases">
        <title>Adiantum capillus-veneris genome.</title>
        <authorList>
            <person name="Fang Y."/>
            <person name="Liao Q."/>
        </authorList>
    </citation>
    <scope>NUCLEOTIDE SEQUENCE</scope>
    <source>
        <strain evidence="2">H3</strain>
        <tissue evidence="2">Leaf</tissue>
    </source>
</reference>
<dbReference type="PANTHER" id="PTHR34464">
    <property type="entry name" value="OS09G0376300 PROTEIN"/>
    <property type="match status" value="1"/>
</dbReference>
<evidence type="ECO:0000256" key="1">
    <source>
        <dbReference type="SAM" id="MobiDB-lite"/>
    </source>
</evidence>
<evidence type="ECO:0000313" key="2">
    <source>
        <dbReference type="EMBL" id="KAI5060793.1"/>
    </source>
</evidence>
<feature type="region of interest" description="Disordered" evidence="1">
    <location>
        <begin position="59"/>
        <end position="87"/>
    </location>
</feature>
<evidence type="ECO:0000313" key="3">
    <source>
        <dbReference type="Proteomes" id="UP000886520"/>
    </source>
</evidence>
<dbReference type="Proteomes" id="UP000886520">
    <property type="component" value="Chromosome 24"/>
</dbReference>
<accession>A0A9D4U3G3</accession>